<dbReference type="InterPro" id="IPR032675">
    <property type="entry name" value="LRR_dom_sf"/>
</dbReference>
<feature type="non-terminal residue" evidence="5">
    <location>
        <position position="301"/>
    </location>
</feature>
<proteinExistence type="predicted"/>
<dbReference type="Proteomes" id="UP001162483">
    <property type="component" value="Unassembled WGS sequence"/>
</dbReference>
<dbReference type="InterPro" id="IPR020859">
    <property type="entry name" value="ROC"/>
</dbReference>
<feature type="non-terminal residue" evidence="5">
    <location>
        <position position="1"/>
    </location>
</feature>
<evidence type="ECO:0000259" key="4">
    <source>
        <dbReference type="PROSITE" id="PS51424"/>
    </source>
</evidence>
<dbReference type="Gene3D" id="3.40.50.300">
    <property type="entry name" value="P-loop containing nucleotide triphosphate hydrolases"/>
    <property type="match status" value="1"/>
</dbReference>
<sequence length="301" mass="33709">RTRPGTDLGSSVEFPVFLRDSLEVLYLNDNQLDTFPHSVCQLKSLTELYLGSNPGIKELPPELGQLSSLWQLDLEDLNISNLPAEIRKEGPVTILAYLRAQLRKAERCRLVKMIIVGPPRQGKTTLFEVLQTGKVSQQMQGDSTIRTTRWELQRPMGIKGKVDSVQFHVWDMGGSATVAAVNQCFLTDKALYVVVWNLALGEEAVSNLQYWLLNIEAKAPNAVVLVVGTHLDFIETKFRLERIATLRAYVLALCRSPSGSRATGFPDITIKHLHELSCRTLEGFGWITTPDLPCRLQYEGC</sequence>
<dbReference type="Pfam" id="PF08477">
    <property type="entry name" value="Roc"/>
    <property type="match status" value="1"/>
</dbReference>
<dbReference type="PROSITE" id="PS51424">
    <property type="entry name" value="ROC"/>
    <property type="match status" value="1"/>
</dbReference>
<accession>A0ABN9B641</accession>
<evidence type="ECO:0000256" key="1">
    <source>
        <dbReference type="ARBA" id="ARBA00022614"/>
    </source>
</evidence>
<dbReference type="PANTHER" id="PTHR48051:SF54">
    <property type="entry name" value="LEUCINE-RICH REPEAT-CONTAINING PROTEIN"/>
    <property type="match status" value="1"/>
</dbReference>
<dbReference type="Pfam" id="PF12799">
    <property type="entry name" value="LRR_4"/>
    <property type="match status" value="1"/>
</dbReference>
<keyword evidence="1" id="KW-0433">Leucine-rich repeat</keyword>
<protein>
    <recommendedName>
        <fullName evidence="4">Roc domain-containing protein</fullName>
    </recommendedName>
</protein>
<keyword evidence="3" id="KW-0547">Nucleotide-binding</keyword>
<name>A0ABN9B641_9NEOB</name>
<dbReference type="EMBL" id="CATNWA010002488">
    <property type="protein sequence ID" value="CAI9543023.1"/>
    <property type="molecule type" value="Genomic_DNA"/>
</dbReference>
<dbReference type="InterPro" id="IPR025875">
    <property type="entry name" value="Leu-rich_rpt_4"/>
</dbReference>
<evidence type="ECO:0000256" key="2">
    <source>
        <dbReference type="ARBA" id="ARBA00022737"/>
    </source>
</evidence>
<keyword evidence="2" id="KW-0677">Repeat</keyword>
<feature type="domain" description="Roc" evidence="4">
    <location>
        <begin position="104"/>
        <end position="298"/>
    </location>
</feature>
<evidence type="ECO:0000313" key="6">
    <source>
        <dbReference type="Proteomes" id="UP001162483"/>
    </source>
</evidence>
<dbReference type="InterPro" id="IPR050216">
    <property type="entry name" value="LRR_domain-containing"/>
</dbReference>
<gene>
    <name evidence="5" type="ORF">SPARVUS_LOCUS2205214</name>
</gene>
<dbReference type="SUPFAM" id="SSF52058">
    <property type="entry name" value="L domain-like"/>
    <property type="match status" value="1"/>
</dbReference>
<evidence type="ECO:0000313" key="5">
    <source>
        <dbReference type="EMBL" id="CAI9543023.1"/>
    </source>
</evidence>
<comment type="caution">
    <text evidence="5">The sequence shown here is derived from an EMBL/GenBank/DDBJ whole genome shotgun (WGS) entry which is preliminary data.</text>
</comment>
<dbReference type="InterPro" id="IPR027417">
    <property type="entry name" value="P-loop_NTPase"/>
</dbReference>
<reference evidence="5" key="1">
    <citation type="submission" date="2023-05" db="EMBL/GenBank/DDBJ databases">
        <authorList>
            <person name="Stuckert A."/>
        </authorList>
    </citation>
    <scope>NUCLEOTIDE SEQUENCE</scope>
</reference>
<dbReference type="SUPFAM" id="SSF52540">
    <property type="entry name" value="P-loop containing nucleoside triphosphate hydrolases"/>
    <property type="match status" value="1"/>
</dbReference>
<dbReference type="Gene3D" id="3.30.70.1390">
    <property type="entry name" value="ROC domain from the Parkinson's disease-associated leucine-rich repeat kinase 2"/>
    <property type="match status" value="1"/>
</dbReference>
<dbReference type="Gene3D" id="3.80.10.10">
    <property type="entry name" value="Ribonuclease Inhibitor"/>
    <property type="match status" value="1"/>
</dbReference>
<keyword evidence="6" id="KW-1185">Reference proteome</keyword>
<dbReference type="PANTHER" id="PTHR48051">
    <property type="match status" value="1"/>
</dbReference>
<evidence type="ECO:0000256" key="3">
    <source>
        <dbReference type="ARBA" id="ARBA00022741"/>
    </source>
</evidence>
<organism evidence="5 6">
    <name type="scientific">Staurois parvus</name>
    <dbReference type="NCBI Taxonomy" id="386267"/>
    <lineage>
        <taxon>Eukaryota</taxon>
        <taxon>Metazoa</taxon>
        <taxon>Chordata</taxon>
        <taxon>Craniata</taxon>
        <taxon>Vertebrata</taxon>
        <taxon>Euteleostomi</taxon>
        <taxon>Amphibia</taxon>
        <taxon>Batrachia</taxon>
        <taxon>Anura</taxon>
        <taxon>Neobatrachia</taxon>
        <taxon>Ranoidea</taxon>
        <taxon>Ranidae</taxon>
        <taxon>Staurois</taxon>
    </lineage>
</organism>